<dbReference type="KEGG" id="tae:TepiRe1_0492"/>
<keyword evidence="8" id="KW-0482">Metalloprotease</keyword>
<dbReference type="STRING" id="1209989.TepRe1_0445"/>
<reference evidence="11" key="1">
    <citation type="journal article" date="2013" name="Genome Announc.">
        <title>First genome sequence of a syntrophic acetate-oxidizing bacterium, Tepidanaerobacter acetatoxydans strain Re1.</title>
        <authorList>
            <person name="Manzoor S."/>
            <person name="Bongcam-Rudloff E."/>
            <person name="Schnurer A."/>
            <person name="Muller B."/>
        </authorList>
    </citation>
    <scope>NUCLEOTIDE SEQUENCE [LARGE SCALE GENOMIC DNA]</scope>
    <source>
        <strain evidence="11">Re1</strain>
    </source>
</reference>
<dbReference type="InterPro" id="IPR036264">
    <property type="entry name" value="Bact_exopeptidase_dim_dom"/>
</dbReference>
<dbReference type="Pfam" id="PF01546">
    <property type="entry name" value="Peptidase_M20"/>
    <property type="match status" value="1"/>
</dbReference>
<sequence length="468" mass="51353">MLKNQIDIWIENNKSHLIEDIISLINIKSVKEPSYGKYPFGTGCGKVLDKALAMSEKYGFSTKNHQYYCGTAVLEGKTDKEIGIFTHLDVVPEGNGWEYSPYDAVVEKGYIIGRGSGDNKGPAMAALYAVRCLHELGIELNHSIRIFYGCDEETGMSDVKYYLDHHQAPSFSIVPDCAFSVCNGEKGILQMELAGKISDSNLKNFYGGTVSNMVPDTACAVLSCDDKEQIINMIAEQKTEGIFASCEGECLKITAKGVSGHAAFPEGTINAIQKLAAFLNKYSLVEENDSKVLYFIEDAFHDAYGGGLEIAYSDDISGKLTHVGSVAEMENGELTIKINIRYPITTDQENMIRKIHEVGNRYGVYVKSSDNNPPSYVSADSEAIQAMNDICNDVLNTDYEPYVMGGGTYARKLPRAVGYGPGILNDPSPFGTKRGNGHQPDECVKIRDLTNAIKIYVLALIQLDEILP</sequence>
<dbReference type="eggNOG" id="COG0624">
    <property type="taxonomic scope" value="Bacteria"/>
</dbReference>
<dbReference type="Pfam" id="PF07687">
    <property type="entry name" value="M20_dimer"/>
    <property type="match status" value="1"/>
</dbReference>
<protein>
    <submittedName>
        <fullName evidence="10">Dipeptidase</fullName>
    </submittedName>
</protein>
<comment type="cofactor">
    <cofactor evidence="1">
        <name>Zn(2+)</name>
        <dbReference type="ChEBI" id="CHEBI:29105"/>
    </cofactor>
</comment>
<dbReference type="PANTHER" id="PTHR43808:SF31">
    <property type="entry name" value="N-ACETYL-L-CITRULLINE DEACETYLASE"/>
    <property type="match status" value="1"/>
</dbReference>
<keyword evidence="4" id="KW-0479">Metal-binding</keyword>
<dbReference type="NCBIfam" id="TIGR01887">
    <property type="entry name" value="dipeptidaselike"/>
    <property type="match status" value="1"/>
</dbReference>
<dbReference type="GO" id="GO:0016805">
    <property type="term" value="F:dipeptidase activity"/>
    <property type="evidence" value="ECO:0007669"/>
    <property type="project" value="UniProtKB-KW"/>
</dbReference>
<comment type="similarity">
    <text evidence="2">Belongs to the peptidase M20A family.</text>
</comment>
<keyword evidence="3" id="KW-0645">Protease</keyword>
<dbReference type="RefSeq" id="WP_013777567.1">
    <property type="nucleotide sequence ID" value="NC_015519.1"/>
</dbReference>
<evidence type="ECO:0000259" key="9">
    <source>
        <dbReference type="Pfam" id="PF07687"/>
    </source>
</evidence>
<dbReference type="InterPro" id="IPR002933">
    <property type="entry name" value="Peptidase_M20"/>
</dbReference>
<dbReference type="PATRIC" id="fig|1209989.3.peg.520"/>
<name>F4LUS6_TEPAE</name>
<dbReference type="EMBL" id="HF563609">
    <property type="protein sequence ID" value="CCP25173.1"/>
    <property type="molecule type" value="Genomic_DNA"/>
</dbReference>
<dbReference type="Proteomes" id="UP000010802">
    <property type="component" value="Chromosome"/>
</dbReference>
<dbReference type="InterPro" id="IPR010964">
    <property type="entry name" value="M20A_pepV-rel"/>
</dbReference>
<evidence type="ECO:0000256" key="3">
    <source>
        <dbReference type="ARBA" id="ARBA00022670"/>
    </source>
</evidence>
<evidence type="ECO:0000313" key="11">
    <source>
        <dbReference type="Proteomes" id="UP000010802"/>
    </source>
</evidence>
<proteinExistence type="inferred from homology"/>
<dbReference type="SUPFAM" id="SSF53187">
    <property type="entry name" value="Zn-dependent exopeptidases"/>
    <property type="match status" value="1"/>
</dbReference>
<evidence type="ECO:0000313" key="10">
    <source>
        <dbReference type="EMBL" id="CCP25173.1"/>
    </source>
</evidence>
<evidence type="ECO:0000256" key="5">
    <source>
        <dbReference type="ARBA" id="ARBA00022801"/>
    </source>
</evidence>
<accession>F4LUS6</accession>
<evidence type="ECO:0000256" key="1">
    <source>
        <dbReference type="ARBA" id="ARBA00001947"/>
    </source>
</evidence>
<keyword evidence="6" id="KW-0862">Zinc</keyword>
<dbReference type="GO" id="GO:0008270">
    <property type="term" value="F:zinc ion binding"/>
    <property type="evidence" value="ECO:0007669"/>
    <property type="project" value="InterPro"/>
</dbReference>
<dbReference type="OrthoDB" id="9761532at2"/>
<dbReference type="GO" id="GO:0006526">
    <property type="term" value="P:L-arginine biosynthetic process"/>
    <property type="evidence" value="ECO:0007669"/>
    <property type="project" value="TreeGrafter"/>
</dbReference>
<dbReference type="Gene3D" id="3.30.70.360">
    <property type="match status" value="2"/>
</dbReference>
<dbReference type="HOGENOM" id="CLU_031786_0_0_9"/>
<evidence type="ECO:0000256" key="6">
    <source>
        <dbReference type="ARBA" id="ARBA00022833"/>
    </source>
</evidence>
<dbReference type="SUPFAM" id="SSF55031">
    <property type="entry name" value="Bacterial exopeptidase dimerisation domain"/>
    <property type="match status" value="1"/>
</dbReference>
<evidence type="ECO:0000256" key="7">
    <source>
        <dbReference type="ARBA" id="ARBA00022997"/>
    </source>
</evidence>
<dbReference type="InterPro" id="IPR011650">
    <property type="entry name" value="Peptidase_M20_dimer"/>
</dbReference>
<dbReference type="GO" id="GO:0008237">
    <property type="term" value="F:metallopeptidase activity"/>
    <property type="evidence" value="ECO:0007669"/>
    <property type="project" value="UniProtKB-KW"/>
</dbReference>
<dbReference type="InterPro" id="IPR050072">
    <property type="entry name" value="Peptidase_M20A"/>
</dbReference>
<evidence type="ECO:0000256" key="8">
    <source>
        <dbReference type="ARBA" id="ARBA00023049"/>
    </source>
</evidence>
<keyword evidence="11" id="KW-1185">Reference proteome</keyword>
<gene>
    <name evidence="10" type="ordered locus">TEPIRE1_0492</name>
</gene>
<organism evidence="10 11">
    <name type="scientific">Tepidanaerobacter acetatoxydans (strain DSM 21804 / JCM 16047 / Re1)</name>
    <dbReference type="NCBI Taxonomy" id="1209989"/>
    <lineage>
        <taxon>Bacteria</taxon>
        <taxon>Bacillati</taxon>
        <taxon>Bacillota</taxon>
        <taxon>Clostridia</taxon>
        <taxon>Thermosediminibacterales</taxon>
        <taxon>Tepidanaerobacteraceae</taxon>
        <taxon>Tepidanaerobacter</taxon>
    </lineage>
</organism>
<dbReference type="KEGG" id="tep:TepRe1_0445"/>
<evidence type="ECO:0000256" key="2">
    <source>
        <dbReference type="ARBA" id="ARBA00006247"/>
    </source>
</evidence>
<dbReference type="GO" id="GO:0006508">
    <property type="term" value="P:proteolysis"/>
    <property type="evidence" value="ECO:0007669"/>
    <property type="project" value="UniProtKB-KW"/>
</dbReference>
<dbReference type="Gene3D" id="3.40.630.10">
    <property type="entry name" value="Zn peptidases"/>
    <property type="match status" value="1"/>
</dbReference>
<evidence type="ECO:0000256" key="4">
    <source>
        <dbReference type="ARBA" id="ARBA00022723"/>
    </source>
</evidence>
<dbReference type="PANTHER" id="PTHR43808">
    <property type="entry name" value="ACETYLORNITHINE DEACETYLASE"/>
    <property type="match status" value="1"/>
</dbReference>
<feature type="domain" description="Peptidase M20 dimerisation" evidence="9">
    <location>
        <begin position="252"/>
        <end position="309"/>
    </location>
</feature>
<accession>L0RZZ5</accession>
<keyword evidence="5" id="KW-0378">Hydrolase</keyword>
<dbReference type="GO" id="GO:0008777">
    <property type="term" value="F:acetylornithine deacetylase activity"/>
    <property type="evidence" value="ECO:0007669"/>
    <property type="project" value="TreeGrafter"/>
</dbReference>
<keyword evidence="7" id="KW-0224">Dipeptidase</keyword>
<dbReference type="AlphaFoldDB" id="F4LUS6"/>